<dbReference type="Pfam" id="PF11901">
    <property type="entry name" value="DM9"/>
    <property type="match status" value="2"/>
</dbReference>
<evidence type="ECO:0000313" key="1">
    <source>
        <dbReference type="EnsemblMetazoa" id="AEPI000584-PA"/>
    </source>
</evidence>
<dbReference type="SMART" id="SM00696">
    <property type="entry name" value="DM9"/>
    <property type="match status" value="4"/>
</dbReference>
<dbReference type="EnsemblMetazoa" id="AEPI000584-RA">
    <property type="protein sequence ID" value="AEPI000584-PA"/>
    <property type="gene ID" value="AEPI000584"/>
</dbReference>
<sequence>MATSWVPTSVHGPYPPHMVPGGVDSDGAQIFVGRAHHAGDLLPAKVIPDKTAAYVAYGGQETLVEQVEVLVHKQLIWDTASSGQVPLGAVIGGHTSDGETLYVGRAYHEGSQTIGKVQCSHNCIYIPYGAGCWQHCNVNGPFPPNMVRAGVDTDGEVIYVGRAFHEGDMVPAKVIPTKNVAFVCHGGEEVLKEDFEVLRYGAFVWEYASNGTVPDTAMKIGQTTDGEPLYMGRAIYSGSQTPGKVHPSHGCCYLPFEGAEVSVTDYEVLCIR</sequence>
<reference evidence="2" key="1">
    <citation type="submission" date="2013-03" db="EMBL/GenBank/DDBJ databases">
        <title>The Genome Sequence of Anopheles epiroticus epiroticus2.</title>
        <authorList>
            <consortium name="The Broad Institute Genomics Platform"/>
            <person name="Neafsey D.E."/>
            <person name="Howell P."/>
            <person name="Walker B."/>
            <person name="Young S.K."/>
            <person name="Zeng Q."/>
            <person name="Gargeya S."/>
            <person name="Fitzgerald M."/>
            <person name="Haas B."/>
            <person name="Abouelleil A."/>
            <person name="Allen A.W."/>
            <person name="Alvarado L."/>
            <person name="Arachchi H.M."/>
            <person name="Berlin A.M."/>
            <person name="Chapman S.B."/>
            <person name="Gainer-Dewar J."/>
            <person name="Goldberg J."/>
            <person name="Griggs A."/>
            <person name="Gujja S."/>
            <person name="Hansen M."/>
            <person name="Howarth C."/>
            <person name="Imamovic A."/>
            <person name="Ireland A."/>
            <person name="Larimer J."/>
            <person name="McCowan C."/>
            <person name="Murphy C."/>
            <person name="Pearson M."/>
            <person name="Poon T.W."/>
            <person name="Priest M."/>
            <person name="Roberts A."/>
            <person name="Saif S."/>
            <person name="Shea T."/>
            <person name="Sisk P."/>
            <person name="Sykes S."/>
            <person name="Wortman J."/>
            <person name="Nusbaum C."/>
            <person name="Birren B."/>
        </authorList>
    </citation>
    <scope>NUCLEOTIDE SEQUENCE [LARGE SCALE GENOMIC DNA]</scope>
    <source>
        <strain evidence="2">Epiroticus2</strain>
    </source>
</reference>
<dbReference type="PANTHER" id="PTHR31649">
    <property type="entry name" value="AGAP009604-PA"/>
    <property type="match status" value="1"/>
</dbReference>
<evidence type="ECO:0000313" key="2">
    <source>
        <dbReference type="Proteomes" id="UP000075885"/>
    </source>
</evidence>
<dbReference type="AlphaFoldDB" id="A0A182P102"/>
<dbReference type="InterPro" id="IPR006616">
    <property type="entry name" value="DM9_repeat"/>
</dbReference>
<reference evidence="1" key="2">
    <citation type="submission" date="2020-05" db="UniProtKB">
        <authorList>
            <consortium name="EnsemblMetazoa"/>
        </authorList>
    </citation>
    <scope>IDENTIFICATION</scope>
    <source>
        <strain evidence="1">Epiroticus2</strain>
    </source>
</reference>
<dbReference type="Proteomes" id="UP000075885">
    <property type="component" value="Unassembled WGS sequence"/>
</dbReference>
<dbReference type="PANTHER" id="PTHR31649:SF10">
    <property type="entry name" value="IP19903P-RELATED"/>
    <property type="match status" value="1"/>
</dbReference>
<name>A0A182P102_9DIPT</name>
<dbReference type="STRING" id="199890.A0A182P102"/>
<organism evidence="1 2">
    <name type="scientific">Anopheles epiroticus</name>
    <dbReference type="NCBI Taxonomy" id="199890"/>
    <lineage>
        <taxon>Eukaryota</taxon>
        <taxon>Metazoa</taxon>
        <taxon>Ecdysozoa</taxon>
        <taxon>Arthropoda</taxon>
        <taxon>Hexapoda</taxon>
        <taxon>Insecta</taxon>
        <taxon>Pterygota</taxon>
        <taxon>Neoptera</taxon>
        <taxon>Endopterygota</taxon>
        <taxon>Diptera</taxon>
        <taxon>Nematocera</taxon>
        <taxon>Culicoidea</taxon>
        <taxon>Culicidae</taxon>
        <taxon>Anophelinae</taxon>
        <taxon>Anopheles</taxon>
    </lineage>
</organism>
<keyword evidence="2" id="KW-1185">Reference proteome</keyword>
<protein>
    <submittedName>
        <fullName evidence="1">Uncharacterized protein</fullName>
    </submittedName>
</protein>
<accession>A0A182P102</accession>
<proteinExistence type="predicted"/>
<dbReference type="VEuPathDB" id="VectorBase:AEPI000584"/>